<evidence type="ECO:0000313" key="5">
    <source>
        <dbReference type="Proteomes" id="UP000265955"/>
    </source>
</evidence>
<dbReference type="PANTHER" id="PTHR11820">
    <property type="entry name" value="ACYLPYRUVASE"/>
    <property type="match status" value="1"/>
</dbReference>
<dbReference type="PANTHER" id="PTHR11820:SF7">
    <property type="entry name" value="ACYLPYRUVASE FAHD1, MITOCHONDRIAL"/>
    <property type="match status" value="1"/>
</dbReference>
<protein>
    <submittedName>
        <fullName evidence="4">DUF2437 domain-containing protein</fullName>
    </submittedName>
</protein>
<evidence type="ECO:0000259" key="2">
    <source>
        <dbReference type="Pfam" id="PF01557"/>
    </source>
</evidence>
<dbReference type="GO" id="GO:0046872">
    <property type="term" value="F:metal ion binding"/>
    <property type="evidence" value="ECO:0007669"/>
    <property type="project" value="UniProtKB-KW"/>
</dbReference>
<dbReference type="SUPFAM" id="SSF56529">
    <property type="entry name" value="FAH"/>
    <property type="match status" value="1"/>
</dbReference>
<dbReference type="Proteomes" id="UP000265955">
    <property type="component" value="Unassembled WGS sequence"/>
</dbReference>
<dbReference type="Gene3D" id="3.90.850.10">
    <property type="entry name" value="Fumarylacetoacetase-like, C-terminal domain"/>
    <property type="match status" value="1"/>
</dbReference>
<sequence length="255" mass="27852">MKFVRFEYNGAVGFGVMDGDDRVRVYKGDMFADCNETDVTVVRAEIKLLPPTNPGAMIALWNNSKQQIAELKRETPKEALWFLKPASSFITDGDTIVIPGGEAQRVVLEGELGIVIGRRCKGATEQEAGDCIFGYTVINDVTAQDVVGRDSTFPQYSRGKGYDTFSVFGPCVETDVDPLTLRIESYINGDRCQDYPVTDLAFNPHQIVAELSRTMTLRPGDVIACGTSLGVKPIHPGDTVEIRIPGIGSLVNRVA</sequence>
<evidence type="ECO:0000259" key="3">
    <source>
        <dbReference type="Pfam" id="PF10370"/>
    </source>
</evidence>
<reference evidence="5" key="1">
    <citation type="submission" date="2018-09" db="EMBL/GenBank/DDBJ databases">
        <authorList>
            <person name="Zhu H."/>
        </authorList>
    </citation>
    <scope>NUCLEOTIDE SEQUENCE [LARGE SCALE GENOMIC DNA]</scope>
    <source>
        <strain evidence="5">K1R23-30</strain>
    </source>
</reference>
<feature type="domain" description="Rv2993c-like N-terminal" evidence="3">
    <location>
        <begin position="1"/>
        <end position="51"/>
    </location>
</feature>
<dbReference type="InterPro" id="IPR036663">
    <property type="entry name" value="Fumarylacetoacetase_C_sf"/>
</dbReference>
<dbReference type="GO" id="GO:0018773">
    <property type="term" value="F:acetylpyruvate hydrolase activity"/>
    <property type="evidence" value="ECO:0007669"/>
    <property type="project" value="TreeGrafter"/>
</dbReference>
<evidence type="ECO:0000313" key="4">
    <source>
        <dbReference type="EMBL" id="RJF91828.1"/>
    </source>
</evidence>
<gene>
    <name evidence="4" type="ORF">D3871_24410</name>
</gene>
<dbReference type="Pfam" id="PF01557">
    <property type="entry name" value="FAA_hydrolase"/>
    <property type="match status" value="1"/>
</dbReference>
<dbReference type="InterPro" id="IPR011234">
    <property type="entry name" value="Fumarylacetoacetase-like_C"/>
</dbReference>
<name>A0A3A3FHF9_9BURK</name>
<organism evidence="4 5">
    <name type="scientific">Noviherbaspirillum saxi</name>
    <dbReference type="NCBI Taxonomy" id="2320863"/>
    <lineage>
        <taxon>Bacteria</taxon>
        <taxon>Pseudomonadati</taxon>
        <taxon>Pseudomonadota</taxon>
        <taxon>Betaproteobacteria</taxon>
        <taxon>Burkholderiales</taxon>
        <taxon>Oxalobacteraceae</taxon>
        <taxon>Noviherbaspirillum</taxon>
    </lineage>
</organism>
<dbReference type="RefSeq" id="WP_119771726.1">
    <property type="nucleotide sequence ID" value="NZ_QYUO01000003.1"/>
</dbReference>
<dbReference type="AlphaFoldDB" id="A0A3A3FHF9"/>
<keyword evidence="5" id="KW-1185">Reference proteome</keyword>
<evidence type="ECO:0000256" key="1">
    <source>
        <dbReference type="ARBA" id="ARBA00022723"/>
    </source>
</evidence>
<dbReference type="EMBL" id="QYUO01000003">
    <property type="protein sequence ID" value="RJF91828.1"/>
    <property type="molecule type" value="Genomic_DNA"/>
</dbReference>
<accession>A0A3A3FHF9</accession>
<keyword evidence="1" id="KW-0479">Metal-binding</keyword>
<feature type="domain" description="Fumarylacetoacetase-like C-terminal" evidence="2">
    <location>
        <begin position="58"/>
        <end position="254"/>
    </location>
</feature>
<dbReference type="OrthoDB" id="8582489at2"/>
<proteinExistence type="predicted"/>
<dbReference type="Pfam" id="PF10370">
    <property type="entry name" value="Rv2993c-like_N"/>
    <property type="match status" value="1"/>
</dbReference>
<comment type="caution">
    <text evidence="4">The sequence shown here is derived from an EMBL/GenBank/DDBJ whole genome shotgun (WGS) entry which is preliminary data.</text>
</comment>
<dbReference type="InterPro" id="IPR018833">
    <property type="entry name" value="Rv2993c-like_N"/>
</dbReference>